<keyword evidence="2" id="KW-0805">Transcription regulation</keyword>
<dbReference type="AlphaFoldDB" id="A0A495X0Y3"/>
<organism evidence="7 8">
    <name type="scientific">Saccharothrix variisporea</name>
    <dbReference type="NCBI Taxonomy" id="543527"/>
    <lineage>
        <taxon>Bacteria</taxon>
        <taxon>Bacillati</taxon>
        <taxon>Actinomycetota</taxon>
        <taxon>Actinomycetes</taxon>
        <taxon>Pseudonocardiales</taxon>
        <taxon>Pseudonocardiaceae</taxon>
        <taxon>Saccharothrix</taxon>
    </lineage>
</organism>
<dbReference type="InterPro" id="IPR004111">
    <property type="entry name" value="Repressor_TetR_C"/>
</dbReference>
<keyword evidence="3 5" id="KW-0238">DNA-binding</keyword>
<evidence type="ECO:0000256" key="3">
    <source>
        <dbReference type="ARBA" id="ARBA00023125"/>
    </source>
</evidence>
<dbReference type="Pfam" id="PF00440">
    <property type="entry name" value="TetR_N"/>
    <property type="match status" value="1"/>
</dbReference>
<dbReference type="Pfam" id="PF02909">
    <property type="entry name" value="TetR_C_1"/>
    <property type="match status" value="1"/>
</dbReference>
<dbReference type="Gene3D" id="1.10.10.60">
    <property type="entry name" value="Homeodomain-like"/>
    <property type="match status" value="1"/>
</dbReference>
<gene>
    <name evidence="7" type="ORF">DFJ66_0977</name>
</gene>
<dbReference type="PRINTS" id="PR00400">
    <property type="entry name" value="TETREPRESSOR"/>
</dbReference>
<dbReference type="EMBL" id="RBXR01000001">
    <property type="protein sequence ID" value="RKT67801.1"/>
    <property type="molecule type" value="Genomic_DNA"/>
</dbReference>
<dbReference type="PROSITE" id="PS50977">
    <property type="entry name" value="HTH_TETR_2"/>
    <property type="match status" value="1"/>
</dbReference>
<dbReference type="InterPro" id="IPR001647">
    <property type="entry name" value="HTH_TetR"/>
</dbReference>
<dbReference type="PRINTS" id="PR00455">
    <property type="entry name" value="HTHTETR"/>
</dbReference>
<sequence length="210" mass="22920">MTSRADILAAARRLIDRDGWEKLTVRRLAGEVGVGTTTLYHHVRDKEDLLVQLLNDYVERLDRPALPDDPRDRIVTAATAIHDGLAGWPWAAEVLTVDGFVGLLGDSSLWLVETIVTGAIDSGCTPDQAVTVFRSIWYYTVGEILVRTRSTRRPAQGVDFTFDASHLPNLAAIGDRWPVLAAQDTYAEGLQAFVDGLLARAGSPASHRSG</sequence>
<keyword evidence="4" id="KW-0804">Transcription</keyword>
<reference evidence="7 8" key="1">
    <citation type="submission" date="2018-10" db="EMBL/GenBank/DDBJ databases">
        <title>Sequencing the genomes of 1000 actinobacteria strains.</title>
        <authorList>
            <person name="Klenk H.-P."/>
        </authorList>
    </citation>
    <scope>NUCLEOTIDE SEQUENCE [LARGE SCALE GENOMIC DNA]</scope>
    <source>
        <strain evidence="7 8">DSM 43911</strain>
    </source>
</reference>
<dbReference type="InterPro" id="IPR009057">
    <property type="entry name" value="Homeodomain-like_sf"/>
</dbReference>
<protein>
    <submittedName>
        <fullName evidence="7">TetR family transcriptional regulator</fullName>
    </submittedName>
</protein>
<comment type="caution">
    <text evidence="7">The sequence shown here is derived from an EMBL/GenBank/DDBJ whole genome shotgun (WGS) entry which is preliminary data.</text>
</comment>
<dbReference type="GO" id="GO:0045892">
    <property type="term" value="P:negative regulation of DNA-templated transcription"/>
    <property type="evidence" value="ECO:0007669"/>
    <property type="project" value="InterPro"/>
</dbReference>
<evidence type="ECO:0000256" key="1">
    <source>
        <dbReference type="ARBA" id="ARBA00022491"/>
    </source>
</evidence>
<dbReference type="InterPro" id="IPR050109">
    <property type="entry name" value="HTH-type_TetR-like_transc_reg"/>
</dbReference>
<dbReference type="Gene3D" id="1.10.357.10">
    <property type="entry name" value="Tetracycline Repressor, domain 2"/>
    <property type="match status" value="1"/>
</dbReference>
<dbReference type="GO" id="GO:0000976">
    <property type="term" value="F:transcription cis-regulatory region binding"/>
    <property type="evidence" value="ECO:0007669"/>
    <property type="project" value="TreeGrafter"/>
</dbReference>
<evidence type="ECO:0000313" key="7">
    <source>
        <dbReference type="EMBL" id="RKT67801.1"/>
    </source>
</evidence>
<evidence type="ECO:0000256" key="5">
    <source>
        <dbReference type="PROSITE-ProRule" id="PRU00335"/>
    </source>
</evidence>
<dbReference type="PANTHER" id="PTHR30055">
    <property type="entry name" value="HTH-TYPE TRANSCRIPTIONAL REGULATOR RUTR"/>
    <property type="match status" value="1"/>
</dbReference>
<dbReference type="Proteomes" id="UP000272729">
    <property type="component" value="Unassembled WGS sequence"/>
</dbReference>
<feature type="domain" description="HTH tetR-type" evidence="6">
    <location>
        <begin position="1"/>
        <end position="61"/>
    </location>
</feature>
<dbReference type="GO" id="GO:0046677">
    <property type="term" value="P:response to antibiotic"/>
    <property type="evidence" value="ECO:0007669"/>
    <property type="project" value="InterPro"/>
</dbReference>
<proteinExistence type="predicted"/>
<dbReference type="GO" id="GO:0003700">
    <property type="term" value="F:DNA-binding transcription factor activity"/>
    <property type="evidence" value="ECO:0007669"/>
    <property type="project" value="TreeGrafter"/>
</dbReference>
<dbReference type="InterPro" id="IPR003012">
    <property type="entry name" value="Tet_transcr_reg_TetR"/>
</dbReference>
<keyword evidence="1" id="KW-0678">Repressor</keyword>
<accession>A0A495X0Y3</accession>
<dbReference type="PANTHER" id="PTHR30055:SF151">
    <property type="entry name" value="TRANSCRIPTIONAL REGULATORY PROTEIN"/>
    <property type="match status" value="1"/>
</dbReference>
<evidence type="ECO:0000259" key="6">
    <source>
        <dbReference type="PROSITE" id="PS50977"/>
    </source>
</evidence>
<dbReference type="SUPFAM" id="SSF48498">
    <property type="entry name" value="Tetracyclin repressor-like, C-terminal domain"/>
    <property type="match status" value="1"/>
</dbReference>
<keyword evidence="8" id="KW-1185">Reference proteome</keyword>
<name>A0A495X0Y3_9PSEU</name>
<dbReference type="InterPro" id="IPR036271">
    <property type="entry name" value="Tet_transcr_reg_TetR-rel_C_sf"/>
</dbReference>
<evidence type="ECO:0000313" key="8">
    <source>
        <dbReference type="Proteomes" id="UP000272729"/>
    </source>
</evidence>
<dbReference type="SUPFAM" id="SSF46689">
    <property type="entry name" value="Homeodomain-like"/>
    <property type="match status" value="1"/>
</dbReference>
<evidence type="ECO:0000256" key="2">
    <source>
        <dbReference type="ARBA" id="ARBA00023015"/>
    </source>
</evidence>
<evidence type="ECO:0000256" key="4">
    <source>
        <dbReference type="ARBA" id="ARBA00023163"/>
    </source>
</evidence>
<feature type="DNA-binding region" description="H-T-H motif" evidence="5">
    <location>
        <begin position="24"/>
        <end position="43"/>
    </location>
</feature>